<gene>
    <name evidence="3" type="primary">essA</name>
    <name evidence="3" type="ORF">AALM99_08450</name>
</gene>
<dbReference type="RefSeq" id="WP_202230307.1">
    <property type="nucleotide sequence ID" value="NZ_BAAFQO010000010.1"/>
</dbReference>
<keyword evidence="2" id="KW-0732">Signal</keyword>
<feature type="signal peptide" evidence="2">
    <location>
        <begin position="1"/>
        <end position="25"/>
    </location>
</feature>
<dbReference type="InterPro" id="IPR018920">
    <property type="entry name" value="EssA/YueC"/>
</dbReference>
<feature type="transmembrane region" description="Helical" evidence="1">
    <location>
        <begin position="127"/>
        <end position="146"/>
    </location>
</feature>
<organism evidence="3 4">
    <name type="scientific">Lactococcus muris</name>
    <dbReference type="NCBI Taxonomy" id="2941330"/>
    <lineage>
        <taxon>Bacteria</taxon>
        <taxon>Bacillati</taxon>
        <taxon>Bacillota</taxon>
        <taxon>Bacilli</taxon>
        <taxon>Lactobacillales</taxon>
        <taxon>Streptococcaceae</taxon>
        <taxon>Lactococcus</taxon>
    </lineage>
</organism>
<dbReference type="PROSITE" id="PS51257">
    <property type="entry name" value="PROKAR_LIPOPROTEIN"/>
    <property type="match status" value="1"/>
</dbReference>
<dbReference type="Proteomes" id="UP001565242">
    <property type="component" value="Unassembled WGS sequence"/>
</dbReference>
<name>A0ABV4D9U2_9LACT</name>
<evidence type="ECO:0000313" key="3">
    <source>
        <dbReference type="EMBL" id="MEY8538469.1"/>
    </source>
</evidence>
<dbReference type="EMBL" id="JBCLSQ010000020">
    <property type="protein sequence ID" value="MEY8538469.1"/>
    <property type="molecule type" value="Genomic_DNA"/>
</dbReference>
<protein>
    <submittedName>
        <fullName evidence="3">Type VII secretion protein EssA</fullName>
    </submittedName>
</protein>
<keyword evidence="1" id="KW-0472">Membrane</keyword>
<sequence>MKKHKFLWFFGVLFFLACSSASVLGDSDGSLQLQSEMITNQSGGGASVSEFGIRSQLFSTSLYEKEEEKEKQEAETLKHVQAIDFNKNSQNKLYKTNVQNVRTELFKDYKQANVASTSSGTEVKTKGILVLLILAIPLMVLTGFAARRFARRKRKR</sequence>
<comment type="caution">
    <text evidence="3">The sequence shown here is derived from an EMBL/GenBank/DDBJ whole genome shotgun (WGS) entry which is preliminary data.</text>
</comment>
<keyword evidence="1" id="KW-0812">Transmembrane</keyword>
<proteinExistence type="predicted"/>
<evidence type="ECO:0000313" key="4">
    <source>
        <dbReference type="Proteomes" id="UP001565242"/>
    </source>
</evidence>
<keyword evidence="1" id="KW-1133">Transmembrane helix</keyword>
<evidence type="ECO:0000256" key="1">
    <source>
        <dbReference type="SAM" id="Phobius"/>
    </source>
</evidence>
<evidence type="ECO:0000256" key="2">
    <source>
        <dbReference type="SAM" id="SignalP"/>
    </source>
</evidence>
<keyword evidence="4" id="KW-1185">Reference proteome</keyword>
<accession>A0ABV4D9U2</accession>
<reference evidence="3 4" key="1">
    <citation type="submission" date="2024-03" db="EMBL/GenBank/DDBJ databases">
        <title>Mouse gut bacterial collection (mGBC) of GemPharmatech.</title>
        <authorList>
            <person name="He Y."/>
            <person name="Dong L."/>
            <person name="Wu D."/>
            <person name="Gao X."/>
            <person name="Lin Z."/>
        </authorList>
    </citation>
    <scope>NUCLEOTIDE SEQUENCE [LARGE SCALE GENOMIC DNA]</scope>
    <source>
        <strain evidence="3 4">20-218</strain>
    </source>
</reference>
<dbReference type="NCBIfam" id="TIGR03927">
    <property type="entry name" value="T7SS_EssA_Firm"/>
    <property type="match status" value="1"/>
</dbReference>
<feature type="chain" id="PRO_5047419283" evidence="2">
    <location>
        <begin position="26"/>
        <end position="156"/>
    </location>
</feature>